<dbReference type="Proteomes" id="UP000037122">
    <property type="component" value="Unassembled WGS sequence"/>
</dbReference>
<dbReference type="EMBL" id="LGST01000045">
    <property type="protein sequence ID" value="KND97080.1"/>
    <property type="molecule type" value="Genomic_DNA"/>
</dbReference>
<protein>
    <submittedName>
        <fullName evidence="1">Uncharacterized protein</fullName>
    </submittedName>
</protein>
<name>A0A0L0NTU7_CANAR</name>
<accession>A0A0L0NTU7</accession>
<comment type="caution">
    <text evidence="1">The sequence shown here is derived from an EMBL/GenBank/DDBJ whole genome shotgun (WGS) entry which is preliminary data.</text>
</comment>
<evidence type="ECO:0000313" key="1">
    <source>
        <dbReference type="EMBL" id="KND97080.1"/>
    </source>
</evidence>
<dbReference type="VEuPathDB" id="FungiDB:QG37_06540"/>
<gene>
    <name evidence="1" type="ORF">QG37_06540</name>
</gene>
<proteinExistence type="predicted"/>
<reference evidence="2" key="1">
    <citation type="journal article" date="2015" name="BMC Genomics">
        <title>Draft genome of a commonly misdiagnosed multidrug resistant pathogen Candida auris.</title>
        <authorList>
            <person name="Chatterjee S."/>
            <person name="Alampalli S.V."/>
            <person name="Nageshan R.K."/>
            <person name="Chettiar S.T."/>
            <person name="Joshi S."/>
            <person name="Tatu U.S."/>
        </authorList>
    </citation>
    <scope>NUCLEOTIDE SEQUENCE [LARGE SCALE GENOMIC DNA]</scope>
    <source>
        <strain evidence="2">6684</strain>
    </source>
</reference>
<dbReference type="AlphaFoldDB" id="A0A0L0NTU7"/>
<organism evidence="1 2">
    <name type="scientific">Candidozyma auris</name>
    <name type="common">Yeast</name>
    <name type="synonym">Candida auris</name>
    <dbReference type="NCBI Taxonomy" id="498019"/>
    <lineage>
        <taxon>Eukaryota</taxon>
        <taxon>Fungi</taxon>
        <taxon>Dikarya</taxon>
        <taxon>Ascomycota</taxon>
        <taxon>Saccharomycotina</taxon>
        <taxon>Pichiomycetes</taxon>
        <taxon>Metschnikowiaceae</taxon>
        <taxon>Candidozyma</taxon>
    </lineage>
</organism>
<sequence length="221" mass="25724">MHGVTNDLGVSNFKKCNRPFDKYIKKSIRAHIAGSHYCFLFQLNSEKMTDNVGEGISARQQTAIPPQIRFSAVIQRNKAHMVQLWPQEVFFTIQHRPVSSDSYLPKFWVCHAKVDTYARSLSYFNIAGGPNFEANVIRWVRPSDRIRVILFPEFECFGRHIAEFELYERVGEYVAPPGLWFKSVGWINYGNPEMKQESVPELGREQQIEQQQELNHVFEPE</sequence>
<evidence type="ECO:0000313" key="2">
    <source>
        <dbReference type="Proteomes" id="UP000037122"/>
    </source>
</evidence>